<evidence type="ECO:0000256" key="9">
    <source>
        <dbReference type="SAM" id="Phobius"/>
    </source>
</evidence>
<organism evidence="10 11">
    <name type="scientific">Thermosediminibacter litoriperuensis</name>
    <dbReference type="NCBI Taxonomy" id="291989"/>
    <lineage>
        <taxon>Bacteria</taxon>
        <taxon>Bacillati</taxon>
        <taxon>Bacillota</taxon>
        <taxon>Clostridia</taxon>
        <taxon>Thermosediminibacterales</taxon>
        <taxon>Thermosediminibacteraceae</taxon>
        <taxon>Thermosediminibacter</taxon>
    </lineage>
</organism>
<name>A0A5S5AYB0_9FIRM</name>
<feature type="transmembrane region" description="Helical" evidence="9">
    <location>
        <begin position="93"/>
        <end position="112"/>
    </location>
</feature>
<keyword evidence="4 9" id="KW-0812">Transmembrane</keyword>
<keyword evidence="3" id="KW-1003">Cell membrane</keyword>
<sequence>MLLQIILSGILVGFVYSLVAVGLTLIWGVMDIINFAHGDFLMVSMYTVFWLYTLLRLDPLASLPIAALVTFVLSFLTYKLIIKRVINAPGLTALLATFGLSLFIRNFAQYLWTPNYRFITTSLVTDKKLEMGSVIIGIPQLVAALGSIMMTFLVVWFIKNTKTGRAIQAAAQSRDTAKLMGINTEKIYAVTFGISGACVGVAGALLATFFPIYPESGALYSLLAFVIVALGGFGNIAGALYGGVLIGLSEALGGFFLGTQFKYAIVFLIYLLVLQFRPKGLFGW</sequence>
<dbReference type="Pfam" id="PF02653">
    <property type="entry name" value="BPD_transp_2"/>
    <property type="match status" value="1"/>
</dbReference>
<keyword evidence="11" id="KW-1185">Reference proteome</keyword>
<comment type="subcellular location">
    <subcellularLocation>
        <location evidence="1">Cell membrane</location>
        <topology evidence="1">Multi-pass membrane protein</topology>
    </subcellularLocation>
</comment>
<evidence type="ECO:0000256" key="3">
    <source>
        <dbReference type="ARBA" id="ARBA00022475"/>
    </source>
</evidence>
<dbReference type="AlphaFoldDB" id="A0A5S5AYB0"/>
<dbReference type="GO" id="GO:0005886">
    <property type="term" value="C:plasma membrane"/>
    <property type="evidence" value="ECO:0007669"/>
    <property type="project" value="UniProtKB-SubCell"/>
</dbReference>
<dbReference type="EMBL" id="VNHO01000004">
    <property type="protein sequence ID" value="TYP57830.1"/>
    <property type="molecule type" value="Genomic_DNA"/>
</dbReference>
<gene>
    <name evidence="10" type="ORF">LZ11_00488</name>
</gene>
<evidence type="ECO:0000256" key="6">
    <source>
        <dbReference type="ARBA" id="ARBA00022989"/>
    </source>
</evidence>
<dbReference type="OrthoDB" id="9807115at2"/>
<evidence type="ECO:0000256" key="7">
    <source>
        <dbReference type="ARBA" id="ARBA00023136"/>
    </source>
</evidence>
<comment type="similarity">
    <text evidence="8">Belongs to the binding-protein-dependent transport system permease family. LivHM subfamily.</text>
</comment>
<accession>A0A5S5AYB0</accession>
<feature type="transmembrane region" description="Helical" evidence="9">
    <location>
        <begin position="6"/>
        <end position="29"/>
    </location>
</feature>
<evidence type="ECO:0000313" key="11">
    <source>
        <dbReference type="Proteomes" id="UP000322294"/>
    </source>
</evidence>
<feature type="transmembrane region" description="Helical" evidence="9">
    <location>
        <begin position="36"/>
        <end position="55"/>
    </location>
</feature>
<proteinExistence type="inferred from homology"/>
<reference evidence="10 11" key="1">
    <citation type="submission" date="2019-07" db="EMBL/GenBank/DDBJ databases">
        <title>Genomic Encyclopedia of Type Strains, Phase I: the one thousand microbial genomes (KMG-I) project.</title>
        <authorList>
            <person name="Kyrpides N."/>
        </authorList>
    </citation>
    <scope>NUCLEOTIDE SEQUENCE [LARGE SCALE GENOMIC DNA]</scope>
    <source>
        <strain evidence="10 11">DSM 16647</strain>
    </source>
</reference>
<evidence type="ECO:0000256" key="1">
    <source>
        <dbReference type="ARBA" id="ARBA00004651"/>
    </source>
</evidence>
<keyword evidence="2" id="KW-0813">Transport</keyword>
<feature type="transmembrane region" description="Helical" evidence="9">
    <location>
        <begin position="187"/>
        <end position="213"/>
    </location>
</feature>
<protein>
    <submittedName>
        <fullName evidence="10">Amino acid/amide ABC transporter membrane protein 1, HAAT family (TC 3.A.1.4.-)</fullName>
    </submittedName>
</protein>
<dbReference type="RefSeq" id="WP_148866298.1">
    <property type="nucleotide sequence ID" value="NZ_VNHO01000004.1"/>
</dbReference>
<evidence type="ECO:0000256" key="2">
    <source>
        <dbReference type="ARBA" id="ARBA00022448"/>
    </source>
</evidence>
<dbReference type="InterPro" id="IPR001851">
    <property type="entry name" value="ABC_transp_permease"/>
</dbReference>
<feature type="transmembrane region" description="Helical" evidence="9">
    <location>
        <begin position="255"/>
        <end position="276"/>
    </location>
</feature>
<dbReference type="InterPro" id="IPR052157">
    <property type="entry name" value="BCAA_transport_permease"/>
</dbReference>
<evidence type="ECO:0000313" key="10">
    <source>
        <dbReference type="EMBL" id="TYP57830.1"/>
    </source>
</evidence>
<comment type="caution">
    <text evidence="10">The sequence shown here is derived from an EMBL/GenBank/DDBJ whole genome shotgun (WGS) entry which is preliminary data.</text>
</comment>
<keyword evidence="5" id="KW-0029">Amino-acid transport</keyword>
<dbReference type="PANTHER" id="PTHR11795">
    <property type="entry name" value="BRANCHED-CHAIN AMINO ACID TRANSPORT SYSTEM PERMEASE PROTEIN LIVH"/>
    <property type="match status" value="1"/>
</dbReference>
<evidence type="ECO:0000256" key="5">
    <source>
        <dbReference type="ARBA" id="ARBA00022970"/>
    </source>
</evidence>
<keyword evidence="7 9" id="KW-0472">Membrane</keyword>
<dbReference type="CDD" id="cd06582">
    <property type="entry name" value="TM_PBP1_LivH_like"/>
    <property type="match status" value="1"/>
</dbReference>
<keyword evidence="6 9" id="KW-1133">Transmembrane helix</keyword>
<dbReference type="GO" id="GO:0006865">
    <property type="term" value="P:amino acid transport"/>
    <property type="evidence" value="ECO:0007669"/>
    <property type="project" value="UniProtKB-KW"/>
</dbReference>
<dbReference type="GO" id="GO:0022857">
    <property type="term" value="F:transmembrane transporter activity"/>
    <property type="evidence" value="ECO:0007669"/>
    <property type="project" value="InterPro"/>
</dbReference>
<feature type="transmembrane region" description="Helical" evidence="9">
    <location>
        <begin position="219"/>
        <end position="248"/>
    </location>
</feature>
<dbReference type="PANTHER" id="PTHR11795:SF445">
    <property type="entry name" value="AMINO ACID ABC TRANSPORTER PERMEASE PROTEIN"/>
    <property type="match status" value="1"/>
</dbReference>
<evidence type="ECO:0000256" key="4">
    <source>
        <dbReference type="ARBA" id="ARBA00022692"/>
    </source>
</evidence>
<feature type="transmembrane region" description="Helical" evidence="9">
    <location>
        <begin position="61"/>
        <end position="81"/>
    </location>
</feature>
<evidence type="ECO:0000256" key="8">
    <source>
        <dbReference type="ARBA" id="ARBA00037998"/>
    </source>
</evidence>
<dbReference type="Proteomes" id="UP000322294">
    <property type="component" value="Unassembled WGS sequence"/>
</dbReference>
<feature type="transmembrane region" description="Helical" evidence="9">
    <location>
        <begin position="132"/>
        <end position="158"/>
    </location>
</feature>